<name>A0ACB8BVW9_9AGAM</name>
<organism evidence="1 2">
    <name type="scientific">Leucogyrophana mollusca</name>
    <dbReference type="NCBI Taxonomy" id="85980"/>
    <lineage>
        <taxon>Eukaryota</taxon>
        <taxon>Fungi</taxon>
        <taxon>Dikarya</taxon>
        <taxon>Basidiomycota</taxon>
        <taxon>Agaricomycotina</taxon>
        <taxon>Agaricomycetes</taxon>
        <taxon>Agaricomycetidae</taxon>
        <taxon>Boletales</taxon>
        <taxon>Boletales incertae sedis</taxon>
        <taxon>Leucogyrophana</taxon>
    </lineage>
</organism>
<keyword evidence="2" id="KW-1185">Reference proteome</keyword>
<sequence>IPRPPNAFIVFRSFVWHQVKLYGTERDNRNVSRIAGGCWRTMDDLQKVPFIELAARKKIEHAKVYPNYKYTP</sequence>
<protein>
    <submittedName>
        <fullName evidence="1">Uncharacterized protein</fullName>
    </submittedName>
</protein>
<dbReference type="EMBL" id="MU266342">
    <property type="protein sequence ID" value="KAH7929373.1"/>
    <property type="molecule type" value="Genomic_DNA"/>
</dbReference>
<feature type="non-terminal residue" evidence="1">
    <location>
        <position position="1"/>
    </location>
</feature>
<gene>
    <name evidence="1" type="ORF">BV22DRAFT_965390</name>
</gene>
<evidence type="ECO:0000313" key="2">
    <source>
        <dbReference type="Proteomes" id="UP000790709"/>
    </source>
</evidence>
<accession>A0ACB8BVW9</accession>
<evidence type="ECO:0000313" key="1">
    <source>
        <dbReference type="EMBL" id="KAH7929373.1"/>
    </source>
</evidence>
<reference evidence="1" key="1">
    <citation type="journal article" date="2021" name="New Phytol.">
        <title>Evolutionary innovations through gain and loss of genes in the ectomycorrhizal Boletales.</title>
        <authorList>
            <person name="Wu G."/>
            <person name="Miyauchi S."/>
            <person name="Morin E."/>
            <person name="Kuo A."/>
            <person name="Drula E."/>
            <person name="Varga T."/>
            <person name="Kohler A."/>
            <person name="Feng B."/>
            <person name="Cao Y."/>
            <person name="Lipzen A."/>
            <person name="Daum C."/>
            <person name="Hundley H."/>
            <person name="Pangilinan J."/>
            <person name="Johnson J."/>
            <person name="Barry K."/>
            <person name="LaButti K."/>
            <person name="Ng V."/>
            <person name="Ahrendt S."/>
            <person name="Min B."/>
            <person name="Choi I.G."/>
            <person name="Park H."/>
            <person name="Plett J.M."/>
            <person name="Magnuson J."/>
            <person name="Spatafora J.W."/>
            <person name="Nagy L.G."/>
            <person name="Henrissat B."/>
            <person name="Grigoriev I.V."/>
            <person name="Yang Z.L."/>
            <person name="Xu J."/>
            <person name="Martin F.M."/>
        </authorList>
    </citation>
    <scope>NUCLEOTIDE SEQUENCE</scope>
    <source>
        <strain evidence="1">KUC20120723A-06</strain>
    </source>
</reference>
<dbReference type="Proteomes" id="UP000790709">
    <property type="component" value="Unassembled WGS sequence"/>
</dbReference>
<proteinExistence type="predicted"/>
<comment type="caution">
    <text evidence="1">The sequence shown here is derived from an EMBL/GenBank/DDBJ whole genome shotgun (WGS) entry which is preliminary data.</text>
</comment>
<feature type="non-terminal residue" evidence="1">
    <location>
        <position position="72"/>
    </location>
</feature>